<name>A0AAD6ZVP1_9AGAR</name>
<dbReference type="AlphaFoldDB" id="A0AAD6ZVP1"/>
<gene>
    <name evidence="1" type="ORF">DFH08DRAFT_811627</name>
</gene>
<sequence length="262" mass="28429">MIRDVLTDHNGWRDPSNGWLPSSSVSRLFPTFAPASLPPTFDRLWSWPHLEAQVVIPPSSTLSTLSTQGLVLKAPGAQELKSSFLQAPLKLHPPQAERLDSQQVATTAPASPQLVQLRFDLLPTSPTQLTTPPSIGNTPAPTLVHNSRVLSVSPWMGSAVFQVSVLPPSSTCGGCYDSYSVICELDSLQLPGLGVYSQSNLEQHVVSGLSRHSWDQGKDPDAGYWTYHQLSKLEYILALELPLSAQTGVLSLFWPEHATASS</sequence>
<comment type="caution">
    <text evidence="1">The sequence shown here is derived from an EMBL/GenBank/DDBJ whole genome shotgun (WGS) entry which is preliminary data.</text>
</comment>
<evidence type="ECO:0000313" key="2">
    <source>
        <dbReference type="Proteomes" id="UP001218218"/>
    </source>
</evidence>
<keyword evidence="2" id="KW-1185">Reference proteome</keyword>
<accession>A0AAD6ZVP1</accession>
<protein>
    <submittedName>
        <fullName evidence="1">Uncharacterized protein</fullName>
    </submittedName>
</protein>
<reference evidence="1" key="1">
    <citation type="submission" date="2023-03" db="EMBL/GenBank/DDBJ databases">
        <title>Massive genome expansion in bonnet fungi (Mycena s.s.) driven by repeated elements and novel gene families across ecological guilds.</title>
        <authorList>
            <consortium name="Lawrence Berkeley National Laboratory"/>
            <person name="Harder C.B."/>
            <person name="Miyauchi S."/>
            <person name="Viragh M."/>
            <person name="Kuo A."/>
            <person name="Thoen E."/>
            <person name="Andreopoulos B."/>
            <person name="Lu D."/>
            <person name="Skrede I."/>
            <person name="Drula E."/>
            <person name="Henrissat B."/>
            <person name="Morin E."/>
            <person name="Kohler A."/>
            <person name="Barry K."/>
            <person name="LaButti K."/>
            <person name="Morin E."/>
            <person name="Salamov A."/>
            <person name="Lipzen A."/>
            <person name="Mereny Z."/>
            <person name="Hegedus B."/>
            <person name="Baldrian P."/>
            <person name="Stursova M."/>
            <person name="Weitz H."/>
            <person name="Taylor A."/>
            <person name="Grigoriev I.V."/>
            <person name="Nagy L.G."/>
            <person name="Martin F."/>
            <person name="Kauserud H."/>
        </authorList>
    </citation>
    <scope>NUCLEOTIDE SEQUENCE</scope>
    <source>
        <strain evidence="1">CBHHK002</strain>
    </source>
</reference>
<dbReference type="EMBL" id="JARIHO010000025">
    <property type="protein sequence ID" value="KAJ7342543.1"/>
    <property type="molecule type" value="Genomic_DNA"/>
</dbReference>
<dbReference type="Proteomes" id="UP001218218">
    <property type="component" value="Unassembled WGS sequence"/>
</dbReference>
<evidence type="ECO:0000313" key="1">
    <source>
        <dbReference type="EMBL" id="KAJ7342543.1"/>
    </source>
</evidence>
<organism evidence="1 2">
    <name type="scientific">Mycena albidolilacea</name>
    <dbReference type="NCBI Taxonomy" id="1033008"/>
    <lineage>
        <taxon>Eukaryota</taxon>
        <taxon>Fungi</taxon>
        <taxon>Dikarya</taxon>
        <taxon>Basidiomycota</taxon>
        <taxon>Agaricomycotina</taxon>
        <taxon>Agaricomycetes</taxon>
        <taxon>Agaricomycetidae</taxon>
        <taxon>Agaricales</taxon>
        <taxon>Marasmiineae</taxon>
        <taxon>Mycenaceae</taxon>
        <taxon>Mycena</taxon>
    </lineage>
</organism>
<proteinExistence type="predicted"/>